<organism evidence="1">
    <name type="scientific">Candidatus Tenderia electrophaga</name>
    <dbReference type="NCBI Taxonomy" id="1748243"/>
    <lineage>
        <taxon>Bacteria</taxon>
        <taxon>Pseudomonadati</taxon>
        <taxon>Pseudomonadota</taxon>
        <taxon>Gammaproteobacteria</taxon>
        <taxon>Candidatus Tenderiales</taxon>
        <taxon>Candidatus Tenderiaceae</taxon>
        <taxon>Candidatus Tenderia</taxon>
    </lineage>
</organism>
<dbReference type="GO" id="GO:0015562">
    <property type="term" value="F:efflux transmembrane transporter activity"/>
    <property type="evidence" value="ECO:0007669"/>
    <property type="project" value="InterPro"/>
</dbReference>
<dbReference type="Gene3D" id="1.20.1600.10">
    <property type="entry name" value="Outer membrane efflux proteins (OEP)"/>
    <property type="match status" value="1"/>
</dbReference>
<reference evidence="1" key="1">
    <citation type="journal article" date="2020" name="mSystems">
        <title>Genome- and Community-Level Interaction Insights into Carbon Utilization and Element Cycling Functions of Hydrothermarchaeota in Hydrothermal Sediment.</title>
        <authorList>
            <person name="Zhou Z."/>
            <person name="Liu Y."/>
            <person name="Xu W."/>
            <person name="Pan J."/>
            <person name="Luo Z.H."/>
            <person name="Li M."/>
        </authorList>
    </citation>
    <scope>NUCLEOTIDE SEQUENCE [LARGE SCALE GENOMIC DNA]</scope>
    <source>
        <strain evidence="1">HyVt-505</strain>
    </source>
</reference>
<sequence>MAVMTGFCGGLSQAQVCGHHCGGSITLLCSNAYLAPGPDSAMKAGVKISLATILIATASGAGEHVVRMINGEIMMNRVETCRLWQWLMASLRRWQFATVILLVVSAPLYASEFASGLDNEEVQLSIATAVAEVVEANPGLAALGARAEALAALPDQLGALPDPWLSLKLMNLPVDSFSFAQEGMTQTQVGINQMLPFPGKLGLRQEVAEALANAAGFGVDELRLRLVRDVKIVWWNLFFLDRSLEVVNNNQMLMRQLIEV</sequence>
<proteinExistence type="predicted"/>
<dbReference type="EMBL" id="DRNF01000414">
    <property type="protein sequence ID" value="HHJ81279.1"/>
    <property type="molecule type" value="Genomic_DNA"/>
</dbReference>
<dbReference type="SUPFAM" id="SSF56954">
    <property type="entry name" value="Outer membrane efflux proteins (OEP)"/>
    <property type="match status" value="1"/>
</dbReference>
<comment type="caution">
    <text evidence="1">The sequence shown here is derived from an EMBL/GenBank/DDBJ whole genome shotgun (WGS) entry which is preliminary data.</text>
</comment>
<dbReference type="AlphaFoldDB" id="A0A832J584"/>
<gene>
    <name evidence="1" type="ORF">ENJ65_06560</name>
</gene>
<name>A0A832J584_9GAMM</name>
<evidence type="ECO:0000313" key="1">
    <source>
        <dbReference type="EMBL" id="HHJ81279.1"/>
    </source>
</evidence>
<protein>
    <submittedName>
        <fullName evidence="1">Uncharacterized protein</fullName>
    </submittedName>
</protein>
<dbReference type="Proteomes" id="UP000885832">
    <property type="component" value="Unassembled WGS sequence"/>
</dbReference>
<feature type="non-terminal residue" evidence="1">
    <location>
        <position position="260"/>
    </location>
</feature>
<accession>A0A832J584</accession>